<proteinExistence type="predicted"/>
<dbReference type="Proteomes" id="UP001600888">
    <property type="component" value="Unassembled WGS sequence"/>
</dbReference>
<evidence type="ECO:0000313" key="1">
    <source>
        <dbReference type="EMBL" id="KAL2275792.1"/>
    </source>
</evidence>
<evidence type="ECO:0000313" key="2">
    <source>
        <dbReference type="Proteomes" id="UP001600888"/>
    </source>
</evidence>
<accession>A0ABR4E047</accession>
<dbReference type="EMBL" id="JBAWTH010000126">
    <property type="protein sequence ID" value="KAL2275792.1"/>
    <property type="molecule type" value="Genomic_DNA"/>
</dbReference>
<comment type="caution">
    <text evidence="1">The sequence shown here is derived from an EMBL/GenBank/DDBJ whole genome shotgun (WGS) entry which is preliminary data.</text>
</comment>
<name>A0ABR4E047_9PEZI</name>
<keyword evidence="2" id="KW-1185">Reference proteome</keyword>
<protein>
    <submittedName>
        <fullName evidence="1">Uncharacterized protein</fullName>
    </submittedName>
</protein>
<reference evidence="1 2" key="1">
    <citation type="submission" date="2024-03" db="EMBL/GenBank/DDBJ databases">
        <title>A high-quality draft genome sequence of Diaporthe vaccinii, a causative agent of upright dieback and viscid rot disease in cranberry plants.</title>
        <authorList>
            <person name="Sarrasin M."/>
            <person name="Lang B.F."/>
            <person name="Burger G."/>
        </authorList>
    </citation>
    <scope>NUCLEOTIDE SEQUENCE [LARGE SCALE GENOMIC DNA]</scope>
    <source>
        <strain evidence="1 2">IS7</strain>
    </source>
</reference>
<sequence>MPFMNQATRTEIQEWIKEDGPGVGRVTTKISLALGKDLLEVVWAGIQAMEMKLLIIYVCNTTLEAELLDRALKDRSFHAGRIGEQSGVGGTGNIVLLSYAQLRSMLDRQVRLPETSLPCRLVVICEQEPGSNMDAVIARGHLALLFKNYLLGQPGCNVKLLGLSYRRDGGGNWLRHAACVMTTTISLDHAVRDRVVDSGGNGQLRGRDEEYMDETAEEAAGFLKRQENVVVYGSSDDTNEFGRLVGLALGKVPECFDQFSTGIPRDVKLDLATKPLFSTPVIGMPSGLVLVEPAAFPTALPFSHVGMTVSLVGSLQRRVYDEKLHLVTSSPVSQSDRSVESQRWTGQVREPQRHPQTEYFVEIIGLDLRDRLPREDAHIQAGTHDPLRGCFDMVAAYPGTAFNLLPVFGTVDEPLDLAVRLRFMGLVESQARGYSQRDVFVLTSRGKRADLMMEIEATLTLEAAAALAAIEMSPMSRKLARSLLRLSFMKEMSGSFVRACPMGLEDNDAFASFMRGVTQDAVQGGPGSHSVSRGLLWLIWTAFEMFSFETGVMGSELGPSVMPGDNWPFFVLTEELKEAMSQLAAWECLVGLGPIEDAERDAWNRPLDAAEMEFVEREMARANYSALLTIPRKRVGQREDFHAVWLRTNEQAEIQGEFDRYLHATRREGILSGAVPLSVSTHEDGRASVDGLMLLDYSVSQELIGDLEAEGVDPWVRAVAMQDR</sequence>
<organism evidence="1 2">
    <name type="scientific">Diaporthe vaccinii</name>
    <dbReference type="NCBI Taxonomy" id="105482"/>
    <lineage>
        <taxon>Eukaryota</taxon>
        <taxon>Fungi</taxon>
        <taxon>Dikarya</taxon>
        <taxon>Ascomycota</taxon>
        <taxon>Pezizomycotina</taxon>
        <taxon>Sordariomycetes</taxon>
        <taxon>Sordariomycetidae</taxon>
        <taxon>Diaporthales</taxon>
        <taxon>Diaporthaceae</taxon>
        <taxon>Diaporthe</taxon>
        <taxon>Diaporthe eres species complex</taxon>
    </lineage>
</organism>
<gene>
    <name evidence="1" type="ORF">FJTKL_01554</name>
</gene>